<proteinExistence type="predicted"/>
<keyword evidence="2" id="KW-1185">Reference proteome</keyword>
<gene>
    <name evidence="1" type="ORF">CAter282_4528</name>
</gene>
<dbReference type="EMBL" id="CP013235">
    <property type="protein sequence ID" value="AMP12186.1"/>
    <property type="molecule type" value="Genomic_DNA"/>
</dbReference>
<dbReference type="Proteomes" id="UP000071778">
    <property type="component" value="Chromosome"/>
</dbReference>
<evidence type="ECO:0000313" key="1">
    <source>
        <dbReference type="EMBL" id="AMP12186.1"/>
    </source>
</evidence>
<organism evidence="1 2">
    <name type="scientific">Collimonas arenae</name>
    <dbReference type="NCBI Taxonomy" id="279058"/>
    <lineage>
        <taxon>Bacteria</taxon>
        <taxon>Pseudomonadati</taxon>
        <taxon>Pseudomonadota</taxon>
        <taxon>Betaproteobacteria</taxon>
        <taxon>Burkholderiales</taxon>
        <taxon>Oxalobacteraceae</taxon>
        <taxon>Collimonas</taxon>
    </lineage>
</organism>
<evidence type="ECO:0000313" key="2">
    <source>
        <dbReference type="Proteomes" id="UP000071778"/>
    </source>
</evidence>
<dbReference type="PATRIC" id="fig|279058.17.peg.4882"/>
<dbReference type="AlphaFoldDB" id="A0A127PWU3"/>
<protein>
    <submittedName>
        <fullName evidence="1">Uncharacterized protein</fullName>
    </submittedName>
</protein>
<reference evidence="1 2" key="1">
    <citation type="submission" date="2015-11" db="EMBL/GenBank/DDBJ databases">
        <title>Exploring the genomic traits of fungus-feeding bacterial genus Collimonas.</title>
        <authorList>
            <person name="Song C."/>
            <person name="Schmidt R."/>
            <person name="de Jager V."/>
            <person name="Krzyzanowska D."/>
            <person name="Jongedijk E."/>
            <person name="Cankar K."/>
            <person name="Beekwilder J."/>
            <person name="van Veen A."/>
            <person name="de Boer W."/>
            <person name="van Veen J.A."/>
            <person name="Garbeva P."/>
        </authorList>
    </citation>
    <scope>NUCLEOTIDE SEQUENCE [LARGE SCALE GENOMIC DNA]</scope>
    <source>
        <strain evidence="1 2">Ter282</strain>
    </source>
</reference>
<sequence>MAWHYRYRGGLCPVWQASLQKSIARLGFVRAGFEMQKIT</sequence>
<name>A0A127PWU3_9BURK</name>
<accession>A0A127PWU3</accession>